<dbReference type="InterPro" id="IPR023090">
    <property type="entry name" value="UPF0702_alpha/beta_dom_sf"/>
</dbReference>
<keyword evidence="5 7" id="KW-1133">Transmembrane helix</keyword>
<dbReference type="Proteomes" id="UP001183607">
    <property type="component" value="Unassembled WGS sequence"/>
</dbReference>
<dbReference type="PANTHER" id="PTHR34582:SF6">
    <property type="entry name" value="UPF0702 TRANSMEMBRANE PROTEIN YCAP"/>
    <property type="match status" value="1"/>
</dbReference>
<dbReference type="PANTHER" id="PTHR34582">
    <property type="entry name" value="UPF0702 TRANSMEMBRANE PROTEIN YCAP"/>
    <property type="match status" value="1"/>
</dbReference>
<evidence type="ECO:0000256" key="1">
    <source>
        <dbReference type="ARBA" id="ARBA00004651"/>
    </source>
</evidence>
<feature type="transmembrane region" description="Helical" evidence="7">
    <location>
        <begin position="67"/>
        <end position="84"/>
    </location>
</feature>
<evidence type="ECO:0000313" key="9">
    <source>
        <dbReference type="EMBL" id="MDT0415445.1"/>
    </source>
</evidence>
<dbReference type="EMBL" id="JAVRER010000009">
    <property type="protein sequence ID" value="MDT0415445.1"/>
    <property type="molecule type" value="Genomic_DNA"/>
</dbReference>
<dbReference type="AlphaFoldDB" id="A0ABD5E277"/>
<dbReference type="Pfam" id="PF04239">
    <property type="entry name" value="DUF421"/>
    <property type="match status" value="1"/>
</dbReference>
<evidence type="ECO:0000256" key="4">
    <source>
        <dbReference type="ARBA" id="ARBA00022692"/>
    </source>
</evidence>
<reference evidence="10" key="1">
    <citation type="submission" date="2023-07" db="EMBL/GenBank/DDBJ databases">
        <title>30 novel species of actinomycetes from the DSMZ collection.</title>
        <authorList>
            <person name="Nouioui I."/>
        </authorList>
    </citation>
    <scope>NUCLEOTIDE SEQUENCE [LARGE SCALE GENOMIC DNA]</scope>
    <source>
        <strain evidence="10">DSM 41982</strain>
    </source>
</reference>
<feature type="domain" description="YetF C-terminal" evidence="8">
    <location>
        <begin position="92"/>
        <end position="159"/>
    </location>
</feature>
<evidence type="ECO:0000259" key="8">
    <source>
        <dbReference type="Pfam" id="PF04239"/>
    </source>
</evidence>
<dbReference type="RefSeq" id="WP_093852706.1">
    <property type="nucleotide sequence ID" value="NZ_JAVRER010000009.1"/>
</dbReference>
<feature type="transmembrane region" description="Helical" evidence="7">
    <location>
        <begin position="12"/>
        <end position="32"/>
    </location>
</feature>
<dbReference type="InterPro" id="IPR007353">
    <property type="entry name" value="DUF421"/>
</dbReference>
<name>A0ABD5E277_9ACTN</name>
<organism evidence="9 10">
    <name type="scientific">Streptomyces evansiae</name>
    <dbReference type="NCBI Taxonomy" id="3075535"/>
    <lineage>
        <taxon>Bacteria</taxon>
        <taxon>Bacillati</taxon>
        <taxon>Actinomycetota</taxon>
        <taxon>Actinomycetes</taxon>
        <taxon>Kitasatosporales</taxon>
        <taxon>Streptomycetaceae</taxon>
        <taxon>Streptomyces</taxon>
    </lineage>
</organism>
<dbReference type="GO" id="GO:0005886">
    <property type="term" value="C:plasma membrane"/>
    <property type="evidence" value="ECO:0007669"/>
    <property type="project" value="UniProtKB-SubCell"/>
</dbReference>
<accession>A0ABD5E277</accession>
<gene>
    <name evidence="9" type="ORF">RM574_08070</name>
</gene>
<comment type="caution">
    <text evidence="9">The sequence shown here is derived from an EMBL/GenBank/DDBJ whole genome shotgun (WGS) entry which is preliminary data.</text>
</comment>
<protein>
    <submittedName>
        <fullName evidence="9">DUF421 domain-containing protein</fullName>
    </submittedName>
</protein>
<feature type="transmembrane region" description="Helical" evidence="7">
    <location>
        <begin position="44"/>
        <end position="61"/>
    </location>
</feature>
<comment type="subcellular location">
    <subcellularLocation>
        <location evidence="1">Cell membrane</location>
        <topology evidence="1">Multi-pass membrane protein</topology>
    </subcellularLocation>
</comment>
<evidence type="ECO:0000313" key="10">
    <source>
        <dbReference type="Proteomes" id="UP001183607"/>
    </source>
</evidence>
<keyword evidence="4 7" id="KW-0812">Transmembrane</keyword>
<proteinExistence type="inferred from homology"/>
<evidence type="ECO:0000256" key="3">
    <source>
        <dbReference type="ARBA" id="ARBA00022475"/>
    </source>
</evidence>
<evidence type="ECO:0000256" key="5">
    <source>
        <dbReference type="ARBA" id="ARBA00022989"/>
    </source>
</evidence>
<dbReference type="Gene3D" id="3.30.240.20">
    <property type="entry name" value="bsu07140 like domains"/>
    <property type="match status" value="1"/>
</dbReference>
<keyword evidence="3" id="KW-1003">Cell membrane</keyword>
<sequence>MWHDMLTIQLPIAEKILRTVLVYAAMVVLFRLSGKRGLASLNTFDFVVVFLLSNVVQNAVIGADDSLLGGLVGAVTLVAVNALMNRLTVASPRIARVLEGTSTTVVENGSVMTGAVRRLAVRPSEIEHAVRVQNGEGIRDVASARLEPDGQLLVVLKQSAGAPTRADVARLEKRLTAIEGLLRAEVAGTRPESTGGHGNDS</sequence>
<evidence type="ECO:0000256" key="6">
    <source>
        <dbReference type="ARBA" id="ARBA00023136"/>
    </source>
</evidence>
<evidence type="ECO:0000256" key="7">
    <source>
        <dbReference type="SAM" id="Phobius"/>
    </source>
</evidence>
<comment type="similarity">
    <text evidence="2">Belongs to the UPF0702 family.</text>
</comment>
<evidence type="ECO:0000256" key="2">
    <source>
        <dbReference type="ARBA" id="ARBA00006448"/>
    </source>
</evidence>
<keyword evidence="6 7" id="KW-0472">Membrane</keyword>